<gene>
    <name evidence="3" type="ORF">GIY56_04980</name>
</gene>
<keyword evidence="1" id="KW-1133">Transmembrane helix</keyword>
<sequence length="420" mass="47031">MLHLIPDHIVFWEWLAFAIRWTHVVTAIAWIGSSFYFIALDLGLQKAPHLPKGAHGEEWQVHGGGFYHVNKYLVAPEQMPEHLTWFKWESYSTWLSGAALLMVTYWAGANLYLIDTAKADLATWQAILISGGSLALGWLIYDTLCKSRLGETPTALMLLLFVALVVMGWGYTQVFTGRAALLHLGAFTATIMTANVFFIIMPNQRIVVADLKAGRAPDPKYGKIAKLRSTHNNYLTLPVIFLMLSNHYPLAFASEYNWLIAALIFLMGVTIRHFFNTMHARKGYRWWTWAVTVVLFIMVMWLSSAGLNQDTLEQAEARSLTPVEARFAQAEGFGQVSDAVLGRCSMCHAREPGYEGIHHAPKGIFLETPGDIAKHAREIYVQAGLTDAMPPANVTYMEPQERARIIRWFRAAGGASLAGM</sequence>
<feature type="transmembrane region" description="Helical" evidence="1">
    <location>
        <begin position="180"/>
        <end position="201"/>
    </location>
</feature>
<dbReference type="InterPro" id="IPR010389">
    <property type="entry name" value="Urate_ox_N"/>
</dbReference>
<dbReference type="EMBL" id="WMBT01000002">
    <property type="protein sequence ID" value="MTD99636.1"/>
    <property type="molecule type" value="Genomic_DNA"/>
</dbReference>
<dbReference type="GO" id="GO:0020037">
    <property type="term" value="F:heme binding"/>
    <property type="evidence" value="ECO:0007669"/>
    <property type="project" value="InterPro"/>
</dbReference>
<accession>A0A6L6HK99</accession>
<protein>
    <submittedName>
        <fullName evidence="3">Cysteine desulfurase</fullName>
    </submittedName>
</protein>
<keyword evidence="4" id="KW-1185">Reference proteome</keyword>
<dbReference type="SUPFAM" id="SSF46626">
    <property type="entry name" value="Cytochrome c"/>
    <property type="match status" value="1"/>
</dbReference>
<dbReference type="GO" id="GO:0009055">
    <property type="term" value="F:electron transfer activity"/>
    <property type="evidence" value="ECO:0007669"/>
    <property type="project" value="InterPro"/>
</dbReference>
<reference evidence="3 4" key="1">
    <citation type="submission" date="2019-11" db="EMBL/GenBank/DDBJ databases">
        <authorList>
            <person name="Lang L."/>
        </authorList>
    </citation>
    <scope>NUCLEOTIDE SEQUENCE [LARGE SCALE GENOMIC DNA]</scope>
    <source>
        <strain evidence="3 4">YIM 132242</strain>
    </source>
</reference>
<keyword evidence="1" id="KW-0812">Transmembrane</keyword>
<feature type="domain" description="Urate oxidase N-terminal" evidence="2">
    <location>
        <begin position="11"/>
        <end position="303"/>
    </location>
</feature>
<dbReference type="InterPro" id="IPR036909">
    <property type="entry name" value="Cyt_c-like_dom_sf"/>
</dbReference>
<keyword evidence="1" id="KW-0472">Membrane</keyword>
<feature type="transmembrane region" description="Helical" evidence="1">
    <location>
        <begin position="20"/>
        <end position="42"/>
    </location>
</feature>
<dbReference type="Proteomes" id="UP000481417">
    <property type="component" value="Unassembled WGS sequence"/>
</dbReference>
<comment type="caution">
    <text evidence="3">The sequence shown here is derived from an EMBL/GenBank/DDBJ whole genome shotgun (WGS) entry which is preliminary data.</text>
</comment>
<evidence type="ECO:0000259" key="2">
    <source>
        <dbReference type="Pfam" id="PF06181"/>
    </source>
</evidence>
<evidence type="ECO:0000256" key="1">
    <source>
        <dbReference type="SAM" id="Phobius"/>
    </source>
</evidence>
<dbReference type="RefSeq" id="WP_154763697.1">
    <property type="nucleotide sequence ID" value="NZ_WMBT01000002.1"/>
</dbReference>
<dbReference type="Pfam" id="PF06181">
    <property type="entry name" value="Urate_ox_N"/>
    <property type="match status" value="1"/>
</dbReference>
<dbReference type="AlphaFoldDB" id="A0A6L6HK99"/>
<evidence type="ECO:0000313" key="3">
    <source>
        <dbReference type="EMBL" id="MTD99636.1"/>
    </source>
</evidence>
<feature type="transmembrane region" description="Helical" evidence="1">
    <location>
        <begin position="256"/>
        <end position="275"/>
    </location>
</feature>
<organism evidence="3 4">
    <name type="scientific">Paracoccus lichenicola</name>
    <dbReference type="NCBI Taxonomy" id="2665644"/>
    <lineage>
        <taxon>Bacteria</taxon>
        <taxon>Pseudomonadati</taxon>
        <taxon>Pseudomonadota</taxon>
        <taxon>Alphaproteobacteria</taxon>
        <taxon>Rhodobacterales</taxon>
        <taxon>Paracoccaceae</taxon>
        <taxon>Paracoccus</taxon>
    </lineage>
</organism>
<proteinExistence type="predicted"/>
<feature type="transmembrane region" description="Helical" evidence="1">
    <location>
        <begin position="153"/>
        <end position="174"/>
    </location>
</feature>
<name>A0A6L6HK99_9RHOB</name>
<feature type="transmembrane region" description="Helical" evidence="1">
    <location>
        <begin position="287"/>
        <end position="307"/>
    </location>
</feature>
<feature type="transmembrane region" description="Helical" evidence="1">
    <location>
        <begin position="121"/>
        <end position="141"/>
    </location>
</feature>
<feature type="transmembrane region" description="Helical" evidence="1">
    <location>
        <begin position="91"/>
        <end position="109"/>
    </location>
</feature>
<evidence type="ECO:0000313" key="4">
    <source>
        <dbReference type="Proteomes" id="UP000481417"/>
    </source>
</evidence>